<dbReference type="Gene3D" id="3.80.10.10">
    <property type="entry name" value="Ribonuclease Inhibitor"/>
    <property type="match status" value="4"/>
</dbReference>
<dbReference type="InParanoid" id="A2EY41"/>
<dbReference type="Proteomes" id="UP000001542">
    <property type="component" value="Unassembled WGS sequence"/>
</dbReference>
<sequence length="653" mass="73513">MGASIFNEIICDSQNNFFSVEGGVLYNKAKTSIILCFQKNFTSFIMPETVETMSKAVFADHSIENITFNSKLRTILDSSFERSHVINVTIPDSVIKIGDNAFSQCRYLNTVVIGKGITIIPMRCFVSSSISNITFNDKITTIKNGAFYQCGNLKYMKLPKSLKWIEGNCFPFDVFLDFPEEAPFSFDNQSLLYDGNKTIIYMRFSELEHYDIPSTVSVISNDLFKDLLKLKTINFTSNSSLTTIRDAAFWGCLNLESIDFPNKLTYIANYAFRACASIKTIYFPDSLETISVYGFQYCNQLKEVRFGRNIKSIGIAFYACGKLETVIFEGSNRTGLGGNSFIYCSKLKTIILRNITVISNNCFLGCTSLQTIEIPDTIQSIGSNIFRNSGIENITFLGNPSISIIPSQAFNGATKLRYINLPNSIREIGTNAFDSTNITTFTVPHDTELISDYAFKNCMNLDTFIIGENSSFASLGYFVFEGCTSLRQFVCNDSMYFTVDNYALFDKNKTIIVCFPPASPCKFFYVPSTIRNISAGAFLGCRKIVNILIPDNSVETIYRYAFADCTSLTHINILICVKTIQTHAFYNCIGLTCGINIENNTESFLEHLYKDCHLNRDCIKACSIITCKKSEHYRYFISFFVFTLSKGSELGLF</sequence>
<dbReference type="RefSeq" id="XP_001330691.1">
    <property type="nucleotide sequence ID" value="XM_001330655.1"/>
</dbReference>
<name>A2EY41_TRIV3</name>
<dbReference type="SUPFAM" id="SSF52058">
    <property type="entry name" value="L domain-like"/>
    <property type="match status" value="2"/>
</dbReference>
<dbReference type="AlphaFoldDB" id="A2EY41"/>
<dbReference type="STRING" id="5722.A2EY41"/>
<dbReference type="OrthoDB" id="1055097at2759"/>
<dbReference type="EMBL" id="DS113536">
    <property type="protein sequence ID" value="EAY02451.1"/>
    <property type="molecule type" value="Genomic_DNA"/>
</dbReference>
<accession>A2EY41</accession>
<evidence type="ECO:0000313" key="2">
    <source>
        <dbReference type="Proteomes" id="UP000001542"/>
    </source>
</evidence>
<dbReference type="Pfam" id="PF13306">
    <property type="entry name" value="LRR_5"/>
    <property type="match status" value="4"/>
</dbReference>
<reference evidence="1" key="2">
    <citation type="journal article" date="2007" name="Science">
        <title>Draft genome sequence of the sexually transmitted pathogen Trichomonas vaginalis.</title>
        <authorList>
            <person name="Carlton J.M."/>
            <person name="Hirt R.P."/>
            <person name="Silva J.C."/>
            <person name="Delcher A.L."/>
            <person name="Schatz M."/>
            <person name="Zhao Q."/>
            <person name="Wortman J.R."/>
            <person name="Bidwell S.L."/>
            <person name="Alsmark U.C.M."/>
            <person name="Besteiro S."/>
            <person name="Sicheritz-Ponten T."/>
            <person name="Noel C.J."/>
            <person name="Dacks J.B."/>
            <person name="Foster P.G."/>
            <person name="Simillion C."/>
            <person name="Van de Peer Y."/>
            <person name="Miranda-Saavedra D."/>
            <person name="Barton G.J."/>
            <person name="Westrop G.D."/>
            <person name="Mueller S."/>
            <person name="Dessi D."/>
            <person name="Fiori P.L."/>
            <person name="Ren Q."/>
            <person name="Paulsen I."/>
            <person name="Zhang H."/>
            <person name="Bastida-Corcuera F.D."/>
            <person name="Simoes-Barbosa A."/>
            <person name="Brown M.T."/>
            <person name="Hayes R.D."/>
            <person name="Mukherjee M."/>
            <person name="Okumura C.Y."/>
            <person name="Schneider R."/>
            <person name="Smith A.J."/>
            <person name="Vanacova S."/>
            <person name="Villalvazo M."/>
            <person name="Haas B.J."/>
            <person name="Pertea M."/>
            <person name="Feldblyum T.V."/>
            <person name="Utterback T.R."/>
            <person name="Shu C.L."/>
            <person name="Osoegawa K."/>
            <person name="de Jong P.J."/>
            <person name="Hrdy I."/>
            <person name="Horvathova L."/>
            <person name="Zubacova Z."/>
            <person name="Dolezal P."/>
            <person name="Malik S.B."/>
            <person name="Logsdon J.M. Jr."/>
            <person name="Henze K."/>
            <person name="Gupta A."/>
            <person name="Wang C.C."/>
            <person name="Dunne R.L."/>
            <person name="Upcroft J.A."/>
            <person name="Upcroft P."/>
            <person name="White O."/>
            <person name="Salzberg S.L."/>
            <person name="Tang P."/>
            <person name="Chiu C.-H."/>
            <person name="Lee Y.-S."/>
            <person name="Embley T.M."/>
            <person name="Coombs G.H."/>
            <person name="Mottram J.C."/>
            <person name="Tachezy J."/>
            <person name="Fraser-Liggett C.M."/>
            <person name="Johnson P.J."/>
        </authorList>
    </citation>
    <scope>NUCLEOTIDE SEQUENCE [LARGE SCALE GENOMIC DNA]</scope>
    <source>
        <strain evidence="1">G3</strain>
    </source>
</reference>
<organism evidence="1 2">
    <name type="scientific">Trichomonas vaginalis (strain ATCC PRA-98 / G3)</name>
    <dbReference type="NCBI Taxonomy" id="412133"/>
    <lineage>
        <taxon>Eukaryota</taxon>
        <taxon>Metamonada</taxon>
        <taxon>Parabasalia</taxon>
        <taxon>Trichomonadida</taxon>
        <taxon>Trichomonadidae</taxon>
        <taxon>Trichomonas</taxon>
    </lineage>
</organism>
<protein>
    <submittedName>
        <fullName evidence="1">Surface antigen BspA-like</fullName>
    </submittedName>
</protein>
<dbReference type="VEuPathDB" id="TrichDB:TVAGG3_0300500"/>
<dbReference type="VEuPathDB" id="TrichDB:TVAG_044700"/>
<dbReference type="InterPro" id="IPR032675">
    <property type="entry name" value="LRR_dom_sf"/>
</dbReference>
<evidence type="ECO:0000313" key="1">
    <source>
        <dbReference type="EMBL" id="EAY02451.1"/>
    </source>
</evidence>
<dbReference type="InterPro" id="IPR053139">
    <property type="entry name" value="Surface_bspA-like"/>
</dbReference>
<keyword evidence="2" id="KW-1185">Reference proteome</keyword>
<dbReference type="PANTHER" id="PTHR45661">
    <property type="entry name" value="SURFACE ANTIGEN"/>
    <property type="match status" value="1"/>
</dbReference>
<reference evidence="1" key="1">
    <citation type="submission" date="2006-10" db="EMBL/GenBank/DDBJ databases">
        <authorList>
            <person name="Amadeo P."/>
            <person name="Zhao Q."/>
            <person name="Wortman J."/>
            <person name="Fraser-Liggett C."/>
            <person name="Carlton J."/>
        </authorList>
    </citation>
    <scope>NUCLEOTIDE SEQUENCE</scope>
    <source>
        <strain evidence="1">G3</strain>
    </source>
</reference>
<gene>
    <name evidence="1" type="ORF">TVAG_044700</name>
</gene>
<dbReference type="KEGG" id="tva:4760291"/>
<dbReference type="InterPro" id="IPR026906">
    <property type="entry name" value="LRR_5"/>
</dbReference>
<proteinExistence type="predicted"/>
<dbReference type="PANTHER" id="PTHR45661:SF3">
    <property type="entry name" value="IG-LIKE DOMAIN-CONTAINING PROTEIN"/>
    <property type="match status" value="1"/>
</dbReference>